<sequence>MATIINNPPASDNSGGPIGMIVALVVLLVLAYLGYVYGLPALQQVKLGGGTQINVPSEIDVNINQTK</sequence>
<dbReference type="EMBL" id="MFJG01000005">
    <property type="protein sequence ID" value="OGG07430.1"/>
    <property type="molecule type" value="Genomic_DNA"/>
</dbReference>
<evidence type="ECO:0000313" key="2">
    <source>
        <dbReference type="EMBL" id="OGG07430.1"/>
    </source>
</evidence>
<gene>
    <name evidence="2" type="ORF">A2872_02405</name>
</gene>
<dbReference type="Proteomes" id="UP000178681">
    <property type="component" value="Unassembled WGS sequence"/>
</dbReference>
<proteinExistence type="predicted"/>
<evidence type="ECO:0000313" key="3">
    <source>
        <dbReference type="Proteomes" id="UP000178681"/>
    </source>
</evidence>
<comment type="caution">
    <text evidence="2">The sequence shown here is derived from an EMBL/GenBank/DDBJ whole genome shotgun (WGS) entry which is preliminary data.</text>
</comment>
<feature type="transmembrane region" description="Helical" evidence="1">
    <location>
        <begin position="18"/>
        <end position="37"/>
    </location>
</feature>
<name>A0A1F5Z4Q3_9BACT</name>
<protein>
    <submittedName>
        <fullName evidence="2">Uncharacterized protein</fullName>
    </submittedName>
</protein>
<dbReference type="STRING" id="1798377.A2872_02405"/>
<dbReference type="AlphaFoldDB" id="A0A1F5Z4Q3"/>
<reference evidence="2 3" key="1">
    <citation type="journal article" date="2016" name="Nat. Commun.">
        <title>Thousands of microbial genomes shed light on interconnected biogeochemical processes in an aquifer system.</title>
        <authorList>
            <person name="Anantharaman K."/>
            <person name="Brown C.T."/>
            <person name="Hug L.A."/>
            <person name="Sharon I."/>
            <person name="Castelle C.J."/>
            <person name="Probst A.J."/>
            <person name="Thomas B.C."/>
            <person name="Singh A."/>
            <person name="Wilkins M.J."/>
            <person name="Karaoz U."/>
            <person name="Brodie E.L."/>
            <person name="Williams K.H."/>
            <person name="Hubbard S.S."/>
            <person name="Banfield J.F."/>
        </authorList>
    </citation>
    <scope>NUCLEOTIDE SEQUENCE [LARGE SCALE GENOMIC DNA]</scope>
</reference>
<organism evidence="2 3">
    <name type="scientific">Candidatus Gottesmanbacteria bacterium RIFCSPHIGHO2_01_FULL_42_12</name>
    <dbReference type="NCBI Taxonomy" id="1798377"/>
    <lineage>
        <taxon>Bacteria</taxon>
        <taxon>Candidatus Gottesmaniibacteriota</taxon>
    </lineage>
</organism>
<keyword evidence="1" id="KW-0472">Membrane</keyword>
<accession>A0A1F5Z4Q3</accession>
<keyword evidence="1" id="KW-1133">Transmembrane helix</keyword>
<keyword evidence="1" id="KW-0812">Transmembrane</keyword>
<evidence type="ECO:0000256" key="1">
    <source>
        <dbReference type="SAM" id="Phobius"/>
    </source>
</evidence>